<evidence type="ECO:0000256" key="2">
    <source>
        <dbReference type="ARBA" id="ARBA00022801"/>
    </source>
</evidence>
<evidence type="ECO:0000259" key="5">
    <source>
        <dbReference type="PROSITE" id="PS51462"/>
    </source>
</evidence>
<feature type="domain" description="Nudix hydrolase" evidence="5">
    <location>
        <begin position="1"/>
        <end position="139"/>
    </location>
</feature>
<sequence length="142" mass="15958">MRRAARILLSDAQGCVLLFRYSPPGRRAFWCAPGGECDPGEDFPAAARRELREETGLDIDCGSEIAARADDFVTLEGEPVRSDERFFRVEIEAHDVVDHGRTELEVAMGMTHRWFTRDEIAGWAEPIFPENLLALLDLKVPA</sequence>
<proteinExistence type="inferred from homology"/>
<dbReference type="SUPFAM" id="SSF55811">
    <property type="entry name" value="Nudix"/>
    <property type="match status" value="1"/>
</dbReference>
<dbReference type="PANTHER" id="PTHR43046">
    <property type="entry name" value="GDP-MANNOSE MANNOSYL HYDROLASE"/>
    <property type="match status" value="1"/>
</dbReference>
<organism evidence="6 7">
    <name type="scientific">Novosphingobium olei</name>
    <dbReference type="NCBI Taxonomy" id="2728851"/>
    <lineage>
        <taxon>Bacteria</taxon>
        <taxon>Pseudomonadati</taxon>
        <taxon>Pseudomonadota</taxon>
        <taxon>Alphaproteobacteria</taxon>
        <taxon>Sphingomonadales</taxon>
        <taxon>Sphingomonadaceae</taxon>
        <taxon>Novosphingobium</taxon>
    </lineage>
</organism>
<reference evidence="6 7" key="1">
    <citation type="submission" date="2020-04" db="EMBL/GenBank/DDBJ databases">
        <title>Novosphingobium sp. TW-4 isolated from soil.</title>
        <authorList>
            <person name="Dahal R.H."/>
            <person name="Chaudhary D.K."/>
        </authorList>
    </citation>
    <scope>NUCLEOTIDE SEQUENCE [LARGE SCALE GENOMIC DNA]</scope>
    <source>
        <strain evidence="6 7">TW-4</strain>
    </source>
</reference>
<evidence type="ECO:0000256" key="1">
    <source>
        <dbReference type="ARBA" id="ARBA00001946"/>
    </source>
</evidence>
<gene>
    <name evidence="6" type="ORF">HHL27_05245</name>
</gene>
<evidence type="ECO:0000313" key="7">
    <source>
        <dbReference type="Proteomes" id="UP000583556"/>
    </source>
</evidence>
<dbReference type="InterPro" id="IPR020084">
    <property type="entry name" value="NUDIX_hydrolase_CS"/>
</dbReference>
<name>A0A7Y0BM85_9SPHN</name>
<dbReference type="PANTHER" id="PTHR43046:SF12">
    <property type="entry name" value="GDP-MANNOSE MANNOSYL HYDROLASE"/>
    <property type="match status" value="1"/>
</dbReference>
<dbReference type="PROSITE" id="PS00893">
    <property type="entry name" value="NUDIX_BOX"/>
    <property type="match status" value="1"/>
</dbReference>
<keyword evidence="2 4" id="KW-0378">Hydrolase</keyword>
<evidence type="ECO:0000313" key="6">
    <source>
        <dbReference type="EMBL" id="NML93072.1"/>
    </source>
</evidence>
<dbReference type="InterPro" id="IPR000086">
    <property type="entry name" value="NUDIX_hydrolase_dom"/>
</dbReference>
<dbReference type="Pfam" id="PF00293">
    <property type="entry name" value="NUDIX"/>
    <property type="match status" value="1"/>
</dbReference>
<dbReference type="EMBL" id="JABBGM010000002">
    <property type="protein sequence ID" value="NML93072.1"/>
    <property type="molecule type" value="Genomic_DNA"/>
</dbReference>
<comment type="cofactor">
    <cofactor evidence="1">
        <name>Mg(2+)</name>
        <dbReference type="ChEBI" id="CHEBI:18420"/>
    </cofactor>
</comment>
<dbReference type="PRINTS" id="PR00502">
    <property type="entry name" value="NUDIXFAMILY"/>
</dbReference>
<comment type="similarity">
    <text evidence="4">Belongs to the Nudix hydrolase family.</text>
</comment>
<protein>
    <submittedName>
        <fullName evidence="6">NUDIX domain-containing protein</fullName>
    </submittedName>
</protein>
<dbReference type="InterPro" id="IPR015797">
    <property type="entry name" value="NUDIX_hydrolase-like_dom_sf"/>
</dbReference>
<keyword evidence="3" id="KW-0460">Magnesium</keyword>
<dbReference type="CDD" id="cd04685">
    <property type="entry name" value="NUDIX_Hydrolase"/>
    <property type="match status" value="1"/>
</dbReference>
<comment type="caution">
    <text evidence="6">The sequence shown here is derived from an EMBL/GenBank/DDBJ whole genome shotgun (WGS) entry which is preliminary data.</text>
</comment>
<keyword evidence="7" id="KW-1185">Reference proteome</keyword>
<accession>A0A7Y0BM85</accession>
<dbReference type="AlphaFoldDB" id="A0A7Y0BM85"/>
<dbReference type="Gene3D" id="3.90.79.10">
    <property type="entry name" value="Nucleoside Triphosphate Pyrophosphohydrolase"/>
    <property type="match status" value="1"/>
</dbReference>
<evidence type="ECO:0000256" key="3">
    <source>
        <dbReference type="ARBA" id="ARBA00022842"/>
    </source>
</evidence>
<dbReference type="GO" id="GO:0016787">
    <property type="term" value="F:hydrolase activity"/>
    <property type="evidence" value="ECO:0007669"/>
    <property type="project" value="UniProtKB-KW"/>
</dbReference>
<dbReference type="Proteomes" id="UP000583556">
    <property type="component" value="Unassembled WGS sequence"/>
</dbReference>
<dbReference type="PROSITE" id="PS51462">
    <property type="entry name" value="NUDIX"/>
    <property type="match status" value="1"/>
</dbReference>
<evidence type="ECO:0000256" key="4">
    <source>
        <dbReference type="RuleBase" id="RU003476"/>
    </source>
</evidence>
<dbReference type="InterPro" id="IPR020476">
    <property type="entry name" value="Nudix_hydrolase"/>
</dbReference>